<proteinExistence type="inferred from homology"/>
<dbReference type="SUPFAM" id="SSF103481">
    <property type="entry name" value="Multidrug resistance efflux transporter EmrE"/>
    <property type="match status" value="2"/>
</dbReference>
<feature type="domain" description="EamA" evidence="7">
    <location>
        <begin position="27"/>
        <end position="160"/>
    </location>
</feature>
<dbReference type="Pfam" id="PF00892">
    <property type="entry name" value="EamA"/>
    <property type="match status" value="2"/>
</dbReference>
<feature type="transmembrane region" description="Helical" evidence="6">
    <location>
        <begin position="266"/>
        <end position="287"/>
    </location>
</feature>
<feature type="domain" description="EamA" evidence="7">
    <location>
        <begin position="173"/>
        <end position="309"/>
    </location>
</feature>
<feature type="transmembrane region" description="Helical" evidence="6">
    <location>
        <begin position="202"/>
        <end position="220"/>
    </location>
</feature>
<dbReference type="RefSeq" id="WP_016403388.1">
    <property type="nucleotide sequence ID" value="NZ_BARX01000030.1"/>
</dbReference>
<sequence>MATTSTPAGLANLQVIPLLCSRQQRRSGFIAAIATIIIWSTYFLSLRSSALSPLSVLEISLFRYVIPAVLLCQLLIKRWSKITGVAWPYLLGMIAGAGLPFFLCSAIAMSYTPVAQGSTLVPGVAPLFVTAIAVLVFKQPFERYKKIGLTAIFVGVLLLLANSFSQSSSQQLLGQAMFLCASLLWAIFTLSARQSSLSPLETAAIITVPNGLILIIYTWLNPNHNWGAGHVPISELLSHMLIQGIIVGLLASCCYSFAISRLGAELSSALGSLTPVLASLLAFWLFAENLDPLTIFGIISTVIGVVIASGYKPSKAPALHLKE</sequence>
<evidence type="ECO:0000256" key="5">
    <source>
        <dbReference type="ARBA" id="ARBA00023136"/>
    </source>
</evidence>
<evidence type="ECO:0000256" key="6">
    <source>
        <dbReference type="SAM" id="Phobius"/>
    </source>
</evidence>
<dbReference type="InterPro" id="IPR000620">
    <property type="entry name" value="EamA_dom"/>
</dbReference>
<feature type="transmembrane region" description="Helical" evidence="6">
    <location>
        <begin position="149"/>
        <end position="166"/>
    </location>
</feature>
<feature type="transmembrane region" description="Helical" evidence="6">
    <location>
        <begin position="240"/>
        <end position="259"/>
    </location>
</feature>
<dbReference type="PANTHER" id="PTHR32322:SF2">
    <property type="entry name" value="EAMA DOMAIN-CONTAINING PROTEIN"/>
    <property type="match status" value="1"/>
</dbReference>
<evidence type="ECO:0000256" key="2">
    <source>
        <dbReference type="ARBA" id="ARBA00007362"/>
    </source>
</evidence>
<keyword evidence="9" id="KW-1185">Reference proteome</keyword>
<dbReference type="EMBL" id="BARX01000030">
    <property type="protein sequence ID" value="GAD03621.1"/>
    <property type="molecule type" value="Genomic_DNA"/>
</dbReference>
<gene>
    <name evidence="8" type="ORF">AALB_3701</name>
</gene>
<dbReference type="Proteomes" id="UP000014461">
    <property type="component" value="Unassembled WGS sequence"/>
</dbReference>
<keyword evidence="4 6" id="KW-1133">Transmembrane helix</keyword>
<dbReference type="Gene3D" id="1.10.3730.20">
    <property type="match status" value="2"/>
</dbReference>
<dbReference type="OrthoDB" id="8162550at2"/>
<feature type="transmembrane region" description="Helical" evidence="6">
    <location>
        <begin position="27"/>
        <end position="44"/>
    </location>
</feature>
<keyword evidence="3 6" id="KW-0812">Transmembrane</keyword>
<dbReference type="PANTHER" id="PTHR32322">
    <property type="entry name" value="INNER MEMBRANE TRANSPORTER"/>
    <property type="match status" value="1"/>
</dbReference>
<protein>
    <submittedName>
        <fullName evidence="8">Permease of the drug/metabolite transporter (DMT) superfamily</fullName>
    </submittedName>
</protein>
<organism evidence="8 9">
    <name type="scientific">Agarivorans albus MKT 106</name>
    <dbReference type="NCBI Taxonomy" id="1331007"/>
    <lineage>
        <taxon>Bacteria</taxon>
        <taxon>Pseudomonadati</taxon>
        <taxon>Pseudomonadota</taxon>
        <taxon>Gammaproteobacteria</taxon>
        <taxon>Alteromonadales</taxon>
        <taxon>Alteromonadaceae</taxon>
        <taxon>Agarivorans</taxon>
    </lineage>
</organism>
<comment type="caution">
    <text evidence="8">The sequence shown here is derived from an EMBL/GenBank/DDBJ whole genome shotgun (WGS) entry which is preliminary data.</text>
</comment>
<feature type="transmembrane region" description="Helical" evidence="6">
    <location>
        <begin position="293"/>
        <end position="311"/>
    </location>
</feature>
<evidence type="ECO:0000313" key="8">
    <source>
        <dbReference type="EMBL" id="GAD03621.1"/>
    </source>
</evidence>
<evidence type="ECO:0000313" key="9">
    <source>
        <dbReference type="Proteomes" id="UP000014461"/>
    </source>
</evidence>
<accession>R9PU63</accession>
<comment type="subcellular location">
    <subcellularLocation>
        <location evidence="1">Membrane</location>
        <topology evidence="1">Multi-pass membrane protein</topology>
    </subcellularLocation>
</comment>
<reference evidence="8" key="1">
    <citation type="journal article" date="2013" name="Genome Announc.">
        <title>Draft Genome Sequence of Agarivorans albus Strain MKT 106T, an Agarolytic Marine Bacterium.</title>
        <authorList>
            <person name="Yasuike M."/>
            <person name="Nakamura Y."/>
            <person name="Kai W."/>
            <person name="Fujiwara A."/>
            <person name="Fukui Y."/>
            <person name="Satomi M."/>
            <person name="Sano M."/>
        </authorList>
    </citation>
    <scope>NUCLEOTIDE SEQUENCE [LARGE SCALE GENOMIC DNA]</scope>
</reference>
<evidence type="ECO:0000259" key="7">
    <source>
        <dbReference type="Pfam" id="PF00892"/>
    </source>
</evidence>
<dbReference type="GO" id="GO:0016020">
    <property type="term" value="C:membrane"/>
    <property type="evidence" value="ECO:0007669"/>
    <property type="project" value="UniProtKB-SubCell"/>
</dbReference>
<feature type="transmembrane region" description="Helical" evidence="6">
    <location>
        <begin position="88"/>
        <end position="111"/>
    </location>
</feature>
<comment type="similarity">
    <text evidence="2">Belongs to the EamA transporter family.</text>
</comment>
<dbReference type="AlphaFoldDB" id="R9PU63"/>
<feature type="transmembrane region" description="Helical" evidence="6">
    <location>
        <begin position="56"/>
        <end position="76"/>
    </location>
</feature>
<evidence type="ECO:0000256" key="3">
    <source>
        <dbReference type="ARBA" id="ARBA00022692"/>
    </source>
</evidence>
<keyword evidence="5 6" id="KW-0472">Membrane</keyword>
<dbReference type="InterPro" id="IPR050638">
    <property type="entry name" value="AA-Vitamin_Transporters"/>
</dbReference>
<dbReference type="InterPro" id="IPR037185">
    <property type="entry name" value="EmrE-like"/>
</dbReference>
<feature type="transmembrane region" description="Helical" evidence="6">
    <location>
        <begin position="172"/>
        <end position="190"/>
    </location>
</feature>
<evidence type="ECO:0000256" key="4">
    <source>
        <dbReference type="ARBA" id="ARBA00022989"/>
    </source>
</evidence>
<name>R9PU63_AGAAL</name>
<dbReference type="STRING" id="1331007.AALB_3701"/>
<feature type="transmembrane region" description="Helical" evidence="6">
    <location>
        <begin position="117"/>
        <end position="137"/>
    </location>
</feature>
<evidence type="ECO:0000256" key="1">
    <source>
        <dbReference type="ARBA" id="ARBA00004141"/>
    </source>
</evidence>